<keyword evidence="3" id="KW-1185">Reference proteome</keyword>
<name>A0AAV9JHM4_9PEZI</name>
<dbReference type="EMBL" id="JAVFHQ010000025">
    <property type="protein sequence ID" value="KAK4544367.1"/>
    <property type="molecule type" value="Genomic_DNA"/>
</dbReference>
<organism evidence="2 3">
    <name type="scientific">Oleoguttula mirabilis</name>
    <dbReference type="NCBI Taxonomy" id="1507867"/>
    <lineage>
        <taxon>Eukaryota</taxon>
        <taxon>Fungi</taxon>
        <taxon>Dikarya</taxon>
        <taxon>Ascomycota</taxon>
        <taxon>Pezizomycotina</taxon>
        <taxon>Dothideomycetes</taxon>
        <taxon>Dothideomycetidae</taxon>
        <taxon>Mycosphaerellales</taxon>
        <taxon>Teratosphaeriaceae</taxon>
        <taxon>Oleoguttula</taxon>
    </lineage>
</organism>
<reference evidence="2 3" key="1">
    <citation type="submission" date="2021-11" db="EMBL/GenBank/DDBJ databases">
        <title>Black yeast isolated from Biological Soil Crust.</title>
        <authorList>
            <person name="Kurbessoian T."/>
        </authorList>
    </citation>
    <scope>NUCLEOTIDE SEQUENCE [LARGE SCALE GENOMIC DNA]</scope>
    <source>
        <strain evidence="2 3">CCFEE 5522</strain>
    </source>
</reference>
<proteinExistence type="predicted"/>
<evidence type="ECO:0008006" key="4">
    <source>
        <dbReference type="Google" id="ProtNLM"/>
    </source>
</evidence>
<dbReference type="CDD" id="cd14688">
    <property type="entry name" value="bZIP_YAP"/>
    <property type="match status" value="1"/>
</dbReference>
<sequence>MAARLDSPNTRGVTTDEDQAQEQPQTQAQIAVRLLIEGRQRNANLARIRDNQRRSRARRKEYLQELEVKYRSCEQAGVEASAEIQAAARRVVDENKRLRQLLKQQGLSDADIDGMPVDVPENPQYPTAASGLESMIAQRRSCGSGSDWGGGAASGRRFSCDPSPPAQPASAQQHLPQQSQLQTQQPQSQLLPQPVATPNLQVLSPLSAVSGEISTPKHAQFATSQTESYGSTIPAHQLPLDYDFQFHDSFAWDNQYHVSQPETGNSSSCYVAAGAIRNIKPDIGYELETELGCGDGRECDVPNSHIFSIMDRYTA</sequence>
<evidence type="ECO:0000256" key="1">
    <source>
        <dbReference type="SAM" id="MobiDB-lite"/>
    </source>
</evidence>
<dbReference type="PANTHER" id="PTHR42070:SF1">
    <property type="entry name" value="FILAMENT ASSOCIATED PROTEIN, PUTATIVE (AFU_ORTHOLOGUE AFUA_8G06630)-RELATED"/>
    <property type="match status" value="1"/>
</dbReference>
<feature type="region of interest" description="Disordered" evidence="1">
    <location>
        <begin position="140"/>
        <end position="190"/>
    </location>
</feature>
<dbReference type="PANTHER" id="PTHR42070">
    <property type="entry name" value="FILAMENT ASSOCIATED PROTEIN, PUTATIVE (AFU_ORTHOLOGUE AFUA_8G06630)-RELATED"/>
    <property type="match status" value="1"/>
</dbReference>
<evidence type="ECO:0000313" key="3">
    <source>
        <dbReference type="Proteomes" id="UP001324427"/>
    </source>
</evidence>
<accession>A0AAV9JHM4</accession>
<evidence type="ECO:0000313" key="2">
    <source>
        <dbReference type="EMBL" id="KAK4544367.1"/>
    </source>
</evidence>
<dbReference type="Proteomes" id="UP001324427">
    <property type="component" value="Unassembled WGS sequence"/>
</dbReference>
<feature type="compositionally biased region" description="Low complexity" evidence="1">
    <location>
        <begin position="168"/>
        <end position="190"/>
    </location>
</feature>
<protein>
    <recommendedName>
        <fullName evidence="4">BZIP domain-containing protein</fullName>
    </recommendedName>
</protein>
<feature type="region of interest" description="Disordered" evidence="1">
    <location>
        <begin position="1"/>
        <end position="26"/>
    </location>
</feature>
<dbReference type="AlphaFoldDB" id="A0AAV9JHM4"/>
<comment type="caution">
    <text evidence="2">The sequence shown here is derived from an EMBL/GenBank/DDBJ whole genome shotgun (WGS) entry which is preliminary data.</text>
</comment>
<gene>
    <name evidence="2" type="ORF">LTR36_004258</name>
</gene>